<dbReference type="PANTHER" id="PTHR15854:SF4">
    <property type="entry name" value="PEROXYNITRITE ISOMERASE THAP4"/>
    <property type="match status" value="1"/>
</dbReference>
<proteinExistence type="predicted"/>
<name>A0A8J4PU64_9MYCE</name>
<comment type="catalytic activity">
    <reaction evidence="1">
        <text>peroxynitrite = nitrate</text>
        <dbReference type="Rhea" id="RHEA:63116"/>
        <dbReference type="ChEBI" id="CHEBI:17632"/>
        <dbReference type="ChEBI" id="CHEBI:25941"/>
    </reaction>
    <physiologicalReaction direction="left-to-right" evidence="1">
        <dbReference type="Rhea" id="RHEA:63117"/>
    </physiologicalReaction>
</comment>
<reference evidence="3" key="1">
    <citation type="submission" date="2020-01" db="EMBL/GenBank/DDBJ databases">
        <title>Development of genomics and gene disruption for Polysphondylium violaceum indicates a role for the polyketide synthase stlB in stalk morphogenesis.</title>
        <authorList>
            <person name="Narita B."/>
            <person name="Kawabe Y."/>
            <person name="Kin K."/>
            <person name="Saito T."/>
            <person name="Gibbs R."/>
            <person name="Kuspa A."/>
            <person name="Muzny D."/>
            <person name="Queller D."/>
            <person name="Richards S."/>
            <person name="Strassman J."/>
            <person name="Sucgang R."/>
            <person name="Worley K."/>
            <person name="Schaap P."/>
        </authorList>
    </citation>
    <scope>NUCLEOTIDE SEQUENCE</scope>
    <source>
        <strain evidence="3">QSvi11</strain>
    </source>
</reference>
<accession>A0A8J4PU64</accession>
<dbReference type="OrthoDB" id="58529at2759"/>
<dbReference type="Pfam" id="PF08768">
    <property type="entry name" value="THAP4_heme-bd"/>
    <property type="match status" value="1"/>
</dbReference>
<dbReference type="InterPro" id="IPR045165">
    <property type="entry name" value="Nitrobindin"/>
</dbReference>
<dbReference type="CDD" id="cd07828">
    <property type="entry name" value="lipocalin_heme-bd-THAP4-like"/>
    <property type="match status" value="1"/>
</dbReference>
<dbReference type="InterPro" id="IPR012674">
    <property type="entry name" value="Calycin"/>
</dbReference>
<sequence length="162" mass="18094">MSIHPNIEKASWLIGKFRGEGGKGEYPTIPPFTYTEEIDFTAGPPSKPFIHYQQKTWNSKGEPLHTESGYLRFPANGTIEFVNSEPTGVTEIYQGTLTTPHTLTLKLTSIARTPTAKSPNTKDVVRVFEFNPTTQTIHSTMDMATDTTPTLTRHLEITLVKK</sequence>
<dbReference type="PANTHER" id="PTHR15854">
    <property type="entry name" value="THAP4 PROTEIN"/>
    <property type="match status" value="1"/>
</dbReference>
<protein>
    <recommendedName>
        <fullName evidence="2">THAP4-like heme-binding domain-containing protein</fullName>
    </recommendedName>
</protein>
<dbReference type="InterPro" id="IPR014878">
    <property type="entry name" value="THAP4-like_heme-bd"/>
</dbReference>
<evidence type="ECO:0000256" key="1">
    <source>
        <dbReference type="ARBA" id="ARBA00036993"/>
    </source>
</evidence>
<gene>
    <name evidence="3" type="ORF">CYY_005182</name>
</gene>
<dbReference type="EMBL" id="AJWJ01000200">
    <property type="protein sequence ID" value="KAF2073506.1"/>
    <property type="molecule type" value="Genomic_DNA"/>
</dbReference>
<evidence type="ECO:0000313" key="3">
    <source>
        <dbReference type="EMBL" id="KAF2073506.1"/>
    </source>
</evidence>
<keyword evidence="4" id="KW-1185">Reference proteome</keyword>
<feature type="domain" description="THAP4-like heme-binding" evidence="2">
    <location>
        <begin position="7"/>
        <end position="161"/>
    </location>
</feature>
<evidence type="ECO:0000313" key="4">
    <source>
        <dbReference type="Proteomes" id="UP000695562"/>
    </source>
</evidence>
<dbReference type="Gene3D" id="2.40.128.20">
    <property type="match status" value="1"/>
</dbReference>
<dbReference type="AlphaFoldDB" id="A0A8J4PU64"/>
<evidence type="ECO:0000259" key="2">
    <source>
        <dbReference type="Pfam" id="PF08768"/>
    </source>
</evidence>
<dbReference type="Proteomes" id="UP000695562">
    <property type="component" value="Unassembled WGS sequence"/>
</dbReference>
<organism evidence="3 4">
    <name type="scientific">Polysphondylium violaceum</name>
    <dbReference type="NCBI Taxonomy" id="133409"/>
    <lineage>
        <taxon>Eukaryota</taxon>
        <taxon>Amoebozoa</taxon>
        <taxon>Evosea</taxon>
        <taxon>Eumycetozoa</taxon>
        <taxon>Dictyostelia</taxon>
        <taxon>Dictyosteliales</taxon>
        <taxon>Dictyosteliaceae</taxon>
        <taxon>Polysphondylium</taxon>
    </lineage>
</organism>
<comment type="caution">
    <text evidence="3">The sequence shown here is derived from an EMBL/GenBank/DDBJ whole genome shotgun (WGS) entry which is preliminary data.</text>
</comment>
<dbReference type="SUPFAM" id="SSF50814">
    <property type="entry name" value="Lipocalins"/>
    <property type="match status" value="1"/>
</dbReference>